<evidence type="ECO:0000313" key="12">
    <source>
        <dbReference type="Proteomes" id="UP000789901"/>
    </source>
</evidence>
<dbReference type="InterPro" id="IPR012337">
    <property type="entry name" value="RNaseH-like_sf"/>
</dbReference>
<evidence type="ECO:0000256" key="2">
    <source>
        <dbReference type="ARBA" id="ARBA00022723"/>
    </source>
</evidence>
<evidence type="ECO:0000256" key="1">
    <source>
        <dbReference type="ARBA" id="ARBA00004123"/>
    </source>
</evidence>
<dbReference type="InterPro" id="IPR003656">
    <property type="entry name" value="Znf_BED"/>
</dbReference>
<comment type="subcellular location">
    <subcellularLocation>
        <location evidence="1">Nucleus</location>
    </subcellularLocation>
</comment>
<dbReference type="InterPro" id="IPR008906">
    <property type="entry name" value="HATC_C_dom"/>
</dbReference>
<feature type="domain" description="BED-type" evidence="9">
    <location>
        <begin position="8"/>
        <end position="48"/>
    </location>
</feature>
<dbReference type="EMBL" id="CAJVQB010023482">
    <property type="protein sequence ID" value="CAG8802003.1"/>
    <property type="molecule type" value="Genomic_DNA"/>
</dbReference>
<evidence type="ECO:0000256" key="4">
    <source>
        <dbReference type="ARBA" id="ARBA00022833"/>
    </source>
</evidence>
<organism evidence="11 12">
    <name type="scientific">Gigaspora margarita</name>
    <dbReference type="NCBI Taxonomy" id="4874"/>
    <lineage>
        <taxon>Eukaryota</taxon>
        <taxon>Fungi</taxon>
        <taxon>Fungi incertae sedis</taxon>
        <taxon>Mucoromycota</taxon>
        <taxon>Glomeromycotina</taxon>
        <taxon>Glomeromycetes</taxon>
        <taxon>Diversisporales</taxon>
        <taxon>Gigasporaceae</taxon>
        <taxon>Gigaspora</taxon>
    </lineage>
</organism>
<keyword evidence="4" id="KW-0862">Zinc</keyword>
<comment type="caution">
    <text evidence="11">The sequence shown here is derived from an EMBL/GenBank/DDBJ whole genome shotgun (WGS) entry which is preliminary data.</text>
</comment>
<evidence type="ECO:0000256" key="8">
    <source>
        <dbReference type="ARBA" id="ARBA00023242"/>
    </source>
</evidence>
<proteinExistence type="predicted"/>
<dbReference type="SUPFAM" id="SSF53098">
    <property type="entry name" value="Ribonuclease H-like"/>
    <property type="match status" value="1"/>
</dbReference>
<evidence type="ECO:0000259" key="9">
    <source>
        <dbReference type="Pfam" id="PF02892"/>
    </source>
</evidence>
<evidence type="ECO:0000313" key="11">
    <source>
        <dbReference type="EMBL" id="CAG8802003.1"/>
    </source>
</evidence>
<dbReference type="Pfam" id="PF02892">
    <property type="entry name" value="zf-BED"/>
    <property type="match status" value="1"/>
</dbReference>
<accession>A0ABN7VVX1</accession>
<dbReference type="PANTHER" id="PTHR46481:SF10">
    <property type="entry name" value="ZINC FINGER BED DOMAIN-CONTAINING PROTEIN 39"/>
    <property type="match status" value="1"/>
</dbReference>
<dbReference type="Proteomes" id="UP000789901">
    <property type="component" value="Unassembled WGS sequence"/>
</dbReference>
<evidence type="ECO:0000259" key="10">
    <source>
        <dbReference type="Pfam" id="PF05699"/>
    </source>
</evidence>
<gene>
    <name evidence="11" type="ORF">GMARGA_LOCUS23322</name>
</gene>
<evidence type="ECO:0000256" key="3">
    <source>
        <dbReference type="ARBA" id="ARBA00022771"/>
    </source>
</evidence>
<keyword evidence="3" id="KW-0863">Zinc-finger</keyword>
<feature type="domain" description="HAT C-terminal dimerisation" evidence="10">
    <location>
        <begin position="400"/>
        <end position="452"/>
    </location>
</feature>
<dbReference type="InterPro" id="IPR052035">
    <property type="entry name" value="ZnF_BED_domain_contain"/>
</dbReference>
<keyword evidence="8" id="KW-0539">Nucleus</keyword>
<evidence type="ECO:0000256" key="5">
    <source>
        <dbReference type="ARBA" id="ARBA00023015"/>
    </source>
</evidence>
<dbReference type="Pfam" id="PF05699">
    <property type="entry name" value="Dimer_Tnp_hAT"/>
    <property type="match status" value="1"/>
</dbReference>
<keyword evidence="12" id="KW-1185">Reference proteome</keyword>
<name>A0ABN7VVX1_GIGMA</name>
<keyword evidence="7" id="KW-0804">Transcription</keyword>
<keyword evidence="6" id="KW-0238">DNA-binding</keyword>
<evidence type="ECO:0000256" key="7">
    <source>
        <dbReference type="ARBA" id="ARBA00023163"/>
    </source>
</evidence>
<evidence type="ECO:0000256" key="6">
    <source>
        <dbReference type="ARBA" id="ARBA00023125"/>
    </source>
</evidence>
<keyword evidence="5" id="KW-0805">Transcription regulation</keyword>
<protein>
    <submittedName>
        <fullName evidence="11">5607_t:CDS:1</fullName>
    </submittedName>
</protein>
<sequence>MTDSTWNEFKKYPPNTPKGHPVAECIHCNYKLSGQAQRLRAHLNSCHKYQNFLTLNQNEPTISNSLSVTQKNPNLLIDPYLSRQLNPIKQKMIDKKIARAFYACGIPHALIENNFFIAVLKSLCPTYNLLSLTKTHSHTAEYIAEGIQKVILEFFEFKENFVISVVTDNAANMCAAWNILRRKFPSILFYGYAAHLANLIISDIFKKTNLLMISYIVKAYLCETQKQEINKTITLVNPVKTKWGTQLAVLERLLESKSSIQSILGNNQIPARTQQDRQIRILIANEDSWNNISVLAKVLHPIVKSTLSLVYKEIADMKNLEYNITTYLLDGHFYPHYYFRPTVHALTQLFQDVTPYISSFIPKPEKEIHANLYKEYGELVALLDTNITLQEAAKDLYPRNCFQFLQPFCTQIFAMPTSSASSERNWSVYSHIHTKKRNRLTNKRLEELIYIYWNLQVIYKSDKKKDVENESVWSSDIEQEVDNESDFWEGFDELTDQVLYDIE</sequence>
<keyword evidence="2" id="KW-0479">Metal-binding</keyword>
<reference evidence="11 12" key="1">
    <citation type="submission" date="2021-06" db="EMBL/GenBank/DDBJ databases">
        <authorList>
            <person name="Kallberg Y."/>
            <person name="Tangrot J."/>
            <person name="Rosling A."/>
        </authorList>
    </citation>
    <scope>NUCLEOTIDE SEQUENCE [LARGE SCALE GENOMIC DNA]</scope>
    <source>
        <strain evidence="11 12">120-4 pot B 10/14</strain>
    </source>
</reference>
<dbReference type="PANTHER" id="PTHR46481">
    <property type="entry name" value="ZINC FINGER BED DOMAIN-CONTAINING PROTEIN 4"/>
    <property type="match status" value="1"/>
</dbReference>